<accession>A0A1J1LQJ7</accession>
<dbReference type="Gene3D" id="2.60.40.200">
    <property type="entry name" value="Superoxide dismutase, copper/zinc binding domain"/>
    <property type="match status" value="1"/>
</dbReference>
<evidence type="ECO:0000313" key="5">
    <source>
        <dbReference type="EMBL" id="CUR34518.1"/>
    </source>
</evidence>
<organism evidence="5 6">
    <name type="scientific">Planktothrix tepida PCC 9214</name>
    <dbReference type="NCBI Taxonomy" id="671072"/>
    <lineage>
        <taxon>Bacteria</taxon>
        <taxon>Bacillati</taxon>
        <taxon>Cyanobacteriota</taxon>
        <taxon>Cyanophyceae</taxon>
        <taxon>Oscillatoriophycideae</taxon>
        <taxon>Oscillatoriales</taxon>
        <taxon>Microcoleaceae</taxon>
        <taxon>Planktothrix</taxon>
    </lineage>
</organism>
<keyword evidence="3" id="KW-0732">Signal</keyword>
<dbReference type="PROSITE" id="PS51257">
    <property type="entry name" value="PROKAR_LIPOPROTEIN"/>
    <property type="match status" value="1"/>
</dbReference>
<evidence type="ECO:0000256" key="3">
    <source>
        <dbReference type="SAM" id="SignalP"/>
    </source>
</evidence>
<dbReference type="Pfam" id="PF00080">
    <property type="entry name" value="Sod_Cu"/>
    <property type="match status" value="1"/>
</dbReference>
<dbReference type="GO" id="GO:0004784">
    <property type="term" value="F:superoxide dismutase activity"/>
    <property type="evidence" value="ECO:0007669"/>
    <property type="project" value="UniProtKB-EC"/>
</dbReference>
<evidence type="ECO:0000256" key="2">
    <source>
        <dbReference type="ARBA" id="ARBA00024900"/>
    </source>
</evidence>
<name>A0A1J1LQJ7_9CYAN</name>
<protein>
    <submittedName>
        <fullName evidence="5">Superoxide dismutase (Cu-Zn)</fullName>
        <ecNumber evidence="5">1.15.1.1</ecNumber>
    </submittedName>
</protein>
<dbReference type="EMBL" id="CZDF01000171">
    <property type="protein sequence ID" value="CUR34518.1"/>
    <property type="molecule type" value="Genomic_DNA"/>
</dbReference>
<dbReference type="STRING" id="671072.PL9214640525"/>
<dbReference type="InterPro" id="IPR036423">
    <property type="entry name" value="SOD-like_Cu/Zn_dom_sf"/>
</dbReference>
<dbReference type="InterPro" id="IPR001424">
    <property type="entry name" value="SOD_Cu_Zn_dom"/>
</dbReference>
<dbReference type="SUPFAM" id="SSF49329">
    <property type="entry name" value="Cu,Zn superoxide dismutase-like"/>
    <property type="match status" value="1"/>
</dbReference>
<dbReference type="EC" id="1.15.1.1" evidence="5"/>
<dbReference type="RefSeq" id="WP_083580130.1">
    <property type="nucleotide sequence ID" value="NZ_LN889812.1"/>
</dbReference>
<comment type="similarity">
    <text evidence="1">Belongs to the Cu-Zn superoxide dismutase family.</text>
</comment>
<dbReference type="InterPro" id="IPR018152">
    <property type="entry name" value="SOD_Cu/Zn_BS"/>
</dbReference>
<evidence type="ECO:0000256" key="1">
    <source>
        <dbReference type="ARBA" id="ARBA00010457"/>
    </source>
</evidence>
<keyword evidence="5" id="KW-0560">Oxidoreductase</keyword>
<evidence type="ECO:0000313" key="6">
    <source>
        <dbReference type="Proteomes" id="UP000184315"/>
    </source>
</evidence>
<gene>
    <name evidence="5" type="ORF">PL9214640525</name>
</gene>
<sequence length="128" mass="14063">MAILKKINSLFWGCLLTLVFLVSCTQPNSSEANNALKAQAVVQGTSESQLSGTVTLTQIQTDSILPLVRVQAEINGLPANTKHGFHIHQKGSCEPDFNAALCLILIQGLLEKQILMLTIRFTWEIYPI</sequence>
<dbReference type="AlphaFoldDB" id="A0A1J1LQJ7"/>
<comment type="function">
    <text evidence="2">Destroys radicals which are normally produced within the cells and which are toxic to biological systems. May play a role in favoring mycobacterial survival in phagocytes.</text>
</comment>
<evidence type="ECO:0000259" key="4">
    <source>
        <dbReference type="Pfam" id="PF00080"/>
    </source>
</evidence>
<dbReference type="GO" id="GO:0046872">
    <property type="term" value="F:metal ion binding"/>
    <property type="evidence" value="ECO:0007669"/>
    <property type="project" value="InterPro"/>
</dbReference>
<feature type="domain" description="Superoxide dismutase copper/zinc binding" evidence="4">
    <location>
        <begin position="51"/>
        <end position="100"/>
    </location>
</feature>
<feature type="chain" id="PRO_5012023548" evidence="3">
    <location>
        <begin position="26"/>
        <end position="128"/>
    </location>
</feature>
<reference evidence="6" key="1">
    <citation type="submission" date="2015-10" db="EMBL/GenBank/DDBJ databases">
        <authorList>
            <person name="Regsiter A."/>
            <person name="william w."/>
        </authorList>
    </citation>
    <scope>NUCLEOTIDE SEQUENCE [LARGE SCALE GENOMIC DNA]</scope>
</reference>
<dbReference type="Proteomes" id="UP000184315">
    <property type="component" value="Unassembled WGS sequence"/>
</dbReference>
<feature type="signal peptide" evidence="3">
    <location>
        <begin position="1"/>
        <end position="25"/>
    </location>
</feature>
<dbReference type="PROSITE" id="PS00087">
    <property type="entry name" value="SOD_CU_ZN_1"/>
    <property type="match status" value="1"/>
</dbReference>
<proteinExistence type="inferred from homology"/>
<dbReference type="OrthoDB" id="9792957at2"/>
<keyword evidence="6" id="KW-1185">Reference proteome</keyword>